<keyword evidence="1" id="KW-1133">Transmembrane helix</keyword>
<evidence type="ECO:0000259" key="2">
    <source>
        <dbReference type="Pfam" id="PF06724"/>
    </source>
</evidence>
<evidence type="ECO:0000313" key="3">
    <source>
        <dbReference type="EMBL" id="CAA9584584.1"/>
    </source>
</evidence>
<keyword evidence="1" id="KW-0472">Membrane</keyword>
<dbReference type="InterPro" id="IPR009597">
    <property type="entry name" value="DUF1206"/>
</dbReference>
<feature type="domain" description="DUF1206" evidence="2">
    <location>
        <begin position="29"/>
        <end position="91"/>
    </location>
</feature>
<feature type="transmembrane region" description="Helical" evidence="1">
    <location>
        <begin position="30"/>
        <end position="52"/>
    </location>
</feature>
<organism evidence="3">
    <name type="scientific">uncultured Thermomicrobiales bacterium</name>
    <dbReference type="NCBI Taxonomy" id="1645740"/>
    <lineage>
        <taxon>Bacteria</taxon>
        <taxon>Pseudomonadati</taxon>
        <taxon>Thermomicrobiota</taxon>
        <taxon>Thermomicrobia</taxon>
        <taxon>Thermomicrobiales</taxon>
        <taxon>environmental samples</taxon>
    </lineage>
</organism>
<evidence type="ECO:0000256" key="1">
    <source>
        <dbReference type="SAM" id="Phobius"/>
    </source>
</evidence>
<proteinExistence type="predicted"/>
<feature type="non-terminal residue" evidence="3">
    <location>
        <position position="92"/>
    </location>
</feature>
<gene>
    <name evidence="3" type="ORF">AVDCRST_MAG88-3763</name>
</gene>
<protein>
    <recommendedName>
        <fullName evidence="2">DUF1206 domain-containing protein</fullName>
    </recommendedName>
</protein>
<feature type="transmembrane region" description="Helical" evidence="1">
    <location>
        <begin position="73"/>
        <end position="91"/>
    </location>
</feature>
<accession>A0A6J4VP62</accession>
<sequence>MAGVDRATGQAQRAVRGASPWLERLGRCGFAAKGVVYVLIGVLAVQVALGVGGETTDAQGALGRIFTAPYGRMLLTAVAVGLAGFALWQFVP</sequence>
<name>A0A6J4VP62_9BACT</name>
<keyword evidence="1" id="KW-0812">Transmembrane</keyword>
<dbReference type="EMBL" id="CADCWM010000916">
    <property type="protein sequence ID" value="CAA9584584.1"/>
    <property type="molecule type" value="Genomic_DNA"/>
</dbReference>
<dbReference type="AlphaFoldDB" id="A0A6J4VP62"/>
<dbReference type="Pfam" id="PF06724">
    <property type="entry name" value="DUF1206"/>
    <property type="match status" value="1"/>
</dbReference>
<reference evidence="3" key="1">
    <citation type="submission" date="2020-02" db="EMBL/GenBank/DDBJ databases">
        <authorList>
            <person name="Meier V. D."/>
        </authorList>
    </citation>
    <scope>NUCLEOTIDE SEQUENCE</scope>
    <source>
        <strain evidence="3">AVDCRST_MAG88</strain>
    </source>
</reference>